<dbReference type="InterPro" id="IPR036388">
    <property type="entry name" value="WH-like_DNA-bd_sf"/>
</dbReference>
<dbReference type="InterPro" id="IPR027395">
    <property type="entry name" value="WH_DNA-bd_dom"/>
</dbReference>
<protein>
    <submittedName>
        <fullName evidence="3">Transcriptional regulator</fullName>
    </submittedName>
</protein>
<dbReference type="Proteomes" id="UP000473905">
    <property type="component" value="Unassembled WGS sequence"/>
</dbReference>
<dbReference type="PANTHER" id="PTHR37318:SF1">
    <property type="entry name" value="BSL7504 PROTEIN"/>
    <property type="match status" value="1"/>
</dbReference>
<reference evidence="4" key="2">
    <citation type="submission" date="2022-10" db="EMBL/GenBank/DDBJ databases">
        <title>Human gut microbiome strain richness.</title>
        <authorList>
            <person name="Chen-Liaw A."/>
        </authorList>
    </citation>
    <scope>NUCLEOTIDE SEQUENCE</scope>
    <source>
        <strain evidence="4">BSD2780120875st1_E1_BSD2780120875_150330</strain>
    </source>
</reference>
<reference evidence="5 6" key="1">
    <citation type="journal article" date="2019" name="Nat. Med.">
        <title>A library of human gut bacterial isolates paired with longitudinal multiomics data enables mechanistic microbiome research.</title>
        <authorList>
            <person name="Poyet M."/>
            <person name="Groussin M."/>
            <person name="Gibbons S.M."/>
            <person name="Avila-Pacheco J."/>
            <person name="Jiang X."/>
            <person name="Kearney S.M."/>
            <person name="Perrotta A.R."/>
            <person name="Berdy B."/>
            <person name="Zhao S."/>
            <person name="Lieberman T.D."/>
            <person name="Swanson P.K."/>
            <person name="Smith M."/>
            <person name="Roesemann S."/>
            <person name="Alexander J.E."/>
            <person name="Rich S.A."/>
            <person name="Livny J."/>
            <person name="Vlamakis H."/>
            <person name="Clish C."/>
            <person name="Bullock K."/>
            <person name="Deik A."/>
            <person name="Scott J."/>
            <person name="Pierce K.A."/>
            <person name="Xavier R.J."/>
            <person name="Alm E.J."/>
        </authorList>
    </citation>
    <scope>NUCLEOTIDE SEQUENCE [LARGE SCALE GENOMIC DNA]</scope>
    <source>
        <strain evidence="2 6">BIOML-A134</strain>
        <strain evidence="3 5">BIOML-A14</strain>
    </source>
</reference>
<keyword evidence="6" id="KW-1185">Reference proteome</keyword>
<dbReference type="Pfam" id="PF13601">
    <property type="entry name" value="HTH_34"/>
    <property type="match status" value="1"/>
</dbReference>
<evidence type="ECO:0000313" key="6">
    <source>
        <dbReference type="Proteomes" id="UP000473905"/>
    </source>
</evidence>
<accession>A0A139LKL1</accession>
<dbReference type="SUPFAM" id="SSF46785">
    <property type="entry name" value="Winged helix' DNA-binding domain"/>
    <property type="match status" value="1"/>
</dbReference>
<dbReference type="PANTHER" id="PTHR37318">
    <property type="entry name" value="BSL7504 PROTEIN"/>
    <property type="match status" value="1"/>
</dbReference>
<sequence length="98" mass="11200">MIEAFQYINKAFESKVRLGIMAILMVNEEADFNFLKEQLSLTDGNLASHTRALEELGYIVCNKSFVGRKPRTVFQATLQGREAFKSHIEALEKFLKSK</sequence>
<dbReference type="Proteomes" id="UP001219389">
    <property type="component" value="Unassembled WGS sequence"/>
</dbReference>
<evidence type="ECO:0000259" key="1">
    <source>
        <dbReference type="Pfam" id="PF13601"/>
    </source>
</evidence>
<dbReference type="EMBL" id="JAQNZF010000035">
    <property type="protein sequence ID" value="MDC2744665.1"/>
    <property type="molecule type" value="Genomic_DNA"/>
</dbReference>
<gene>
    <name evidence="3" type="ORF">F3B98_16925</name>
    <name evidence="2" type="ORF">F3D66_10005</name>
    <name evidence="4" type="ORF">PO382_20865</name>
</gene>
<evidence type="ECO:0000313" key="3">
    <source>
        <dbReference type="EMBL" id="KAA4662915.1"/>
    </source>
</evidence>
<name>A0A139LKL1_BACOV</name>
<evidence type="ECO:0000313" key="4">
    <source>
        <dbReference type="EMBL" id="MDC2744665.1"/>
    </source>
</evidence>
<feature type="domain" description="Winged helix DNA-binding" evidence="1">
    <location>
        <begin position="16"/>
        <end position="95"/>
    </location>
</feature>
<dbReference type="Proteomes" id="UP000435985">
    <property type="component" value="Unassembled WGS sequence"/>
</dbReference>
<evidence type="ECO:0000313" key="2">
    <source>
        <dbReference type="EMBL" id="KAA4099575.1"/>
    </source>
</evidence>
<dbReference type="InterPro" id="IPR036390">
    <property type="entry name" value="WH_DNA-bd_sf"/>
</dbReference>
<comment type="caution">
    <text evidence="3">The sequence shown here is derived from an EMBL/GenBank/DDBJ whole genome shotgun (WGS) entry which is preliminary data.</text>
</comment>
<organism evidence="3 5">
    <name type="scientific">Bacteroides ovatus</name>
    <dbReference type="NCBI Taxonomy" id="28116"/>
    <lineage>
        <taxon>Bacteria</taxon>
        <taxon>Pseudomonadati</taxon>
        <taxon>Bacteroidota</taxon>
        <taxon>Bacteroidia</taxon>
        <taxon>Bacteroidales</taxon>
        <taxon>Bacteroidaceae</taxon>
        <taxon>Bacteroides</taxon>
    </lineage>
</organism>
<dbReference type="AlphaFoldDB" id="A0A139LKL1"/>
<dbReference type="STRING" id="28116.Bovatus_01270"/>
<proteinExistence type="predicted"/>
<dbReference type="EMBL" id="VWKB01000012">
    <property type="protein sequence ID" value="KAA4099575.1"/>
    <property type="molecule type" value="Genomic_DNA"/>
</dbReference>
<dbReference type="Gene3D" id="1.10.10.10">
    <property type="entry name" value="Winged helix-like DNA-binding domain superfamily/Winged helix DNA-binding domain"/>
    <property type="match status" value="1"/>
</dbReference>
<evidence type="ECO:0000313" key="5">
    <source>
        <dbReference type="Proteomes" id="UP000435985"/>
    </source>
</evidence>
<dbReference type="EMBL" id="VWFO01000023">
    <property type="protein sequence ID" value="KAA4662915.1"/>
    <property type="molecule type" value="Genomic_DNA"/>
</dbReference>
<dbReference type="RefSeq" id="WP_004308069.1">
    <property type="nucleotide sequence ID" value="NZ_CAAKNR010000001.1"/>
</dbReference>